<gene>
    <name evidence="3" type="ORF">AVEN_23344_1</name>
</gene>
<dbReference type="Proteomes" id="UP000499080">
    <property type="component" value="Unassembled WGS sequence"/>
</dbReference>
<feature type="region of interest" description="Disordered" evidence="1">
    <location>
        <begin position="106"/>
        <end position="128"/>
    </location>
</feature>
<keyword evidence="4" id="KW-1185">Reference proteome</keyword>
<dbReference type="Gene3D" id="1.10.340.70">
    <property type="match status" value="1"/>
</dbReference>
<organism evidence="3 4">
    <name type="scientific">Araneus ventricosus</name>
    <name type="common">Orbweaver spider</name>
    <name type="synonym">Epeira ventricosa</name>
    <dbReference type="NCBI Taxonomy" id="182803"/>
    <lineage>
        <taxon>Eukaryota</taxon>
        <taxon>Metazoa</taxon>
        <taxon>Ecdysozoa</taxon>
        <taxon>Arthropoda</taxon>
        <taxon>Chelicerata</taxon>
        <taxon>Arachnida</taxon>
        <taxon>Araneae</taxon>
        <taxon>Araneomorphae</taxon>
        <taxon>Entelegynae</taxon>
        <taxon>Araneoidea</taxon>
        <taxon>Araneidae</taxon>
        <taxon>Araneus</taxon>
    </lineage>
</organism>
<proteinExistence type="predicted"/>
<dbReference type="EMBL" id="BGPR01001059">
    <property type="protein sequence ID" value="GBM44291.1"/>
    <property type="molecule type" value="Genomic_DNA"/>
</dbReference>
<evidence type="ECO:0000256" key="1">
    <source>
        <dbReference type="SAM" id="MobiDB-lite"/>
    </source>
</evidence>
<name>A0A4Y2FT05_ARAVE</name>
<dbReference type="OrthoDB" id="6766746at2759"/>
<evidence type="ECO:0000313" key="3">
    <source>
        <dbReference type="EMBL" id="GBM44291.1"/>
    </source>
</evidence>
<dbReference type="InterPro" id="IPR041588">
    <property type="entry name" value="Integrase_H2C2"/>
</dbReference>
<dbReference type="Pfam" id="PF17921">
    <property type="entry name" value="Integrase_H2C2"/>
    <property type="match status" value="1"/>
</dbReference>
<protein>
    <recommendedName>
        <fullName evidence="2">Integrase zinc-binding domain-containing protein</fullName>
    </recommendedName>
</protein>
<evidence type="ECO:0000259" key="2">
    <source>
        <dbReference type="Pfam" id="PF17921"/>
    </source>
</evidence>
<reference evidence="3 4" key="1">
    <citation type="journal article" date="2019" name="Sci. Rep.">
        <title>Orb-weaving spider Araneus ventricosus genome elucidates the spidroin gene catalogue.</title>
        <authorList>
            <person name="Kono N."/>
            <person name="Nakamura H."/>
            <person name="Ohtoshi R."/>
            <person name="Moran D.A.P."/>
            <person name="Shinohara A."/>
            <person name="Yoshida Y."/>
            <person name="Fujiwara M."/>
            <person name="Mori M."/>
            <person name="Tomita M."/>
            <person name="Arakawa K."/>
        </authorList>
    </citation>
    <scope>NUCLEOTIDE SEQUENCE [LARGE SCALE GENOMIC DNA]</scope>
</reference>
<comment type="caution">
    <text evidence="3">The sequence shown here is derived from an EMBL/GenBank/DDBJ whole genome shotgun (WGS) entry which is preliminary data.</text>
</comment>
<evidence type="ECO:0000313" key="4">
    <source>
        <dbReference type="Proteomes" id="UP000499080"/>
    </source>
</evidence>
<feature type="domain" description="Integrase zinc-binding" evidence="2">
    <location>
        <begin position="60"/>
        <end position="107"/>
    </location>
</feature>
<sequence length="128" mass="14796">METDISVEALTMTTEDRWSLSEIPKAQLEDPEIKPILKMKLISADRPSWQEIALQNSRRREIHDNTSGRQFGVIKTLCKTRERFNWDRLPADVEKWCRECQACGARKGPKTEQGKSVTGWTPVEMFSD</sequence>
<dbReference type="AlphaFoldDB" id="A0A4Y2FT05"/>
<accession>A0A4Y2FT05</accession>